<protein>
    <recommendedName>
        <fullName evidence="2">Reverse transcriptase domain-containing protein</fullName>
    </recommendedName>
</protein>
<evidence type="ECO:0000313" key="3">
    <source>
        <dbReference type="EMBL" id="KAJ4923528.1"/>
    </source>
</evidence>
<evidence type="ECO:0000259" key="2">
    <source>
        <dbReference type="PROSITE" id="PS50878"/>
    </source>
</evidence>
<organism evidence="3 4">
    <name type="scientific">Pogonophryne albipinna</name>
    <dbReference type="NCBI Taxonomy" id="1090488"/>
    <lineage>
        <taxon>Eukaryota</taxon>
        <taxon>Metazoa</taxon>
        <taxon>Chordata</taxon>
        <taxon>Craniata</taxon>
        <taxon>Vertebrata</taxon>
        <taxon>Euteleostomi</taxon>
        <taxon>Actinopterygii</taxon>
        <taxon>Neopterygii</taxon>
        <taxon>Teleostei</taxon>
        <taxon>Neoteleostei</taxon>
        <taxon>Acanthomorphata</taxon>
        <taxon>Eupercaria</taxon>
        <taxon>Perciformes</taxon>
        <taxon>Notothenioidei</taxon>
        <taxon>Pogonophryne</taxon>
    </lineage>
</organism>
<dbReference type="PROSITE" id="PS50878">
    <property type="entry name" value="RT_POL"/>
    <property type="match status" value="1"/>
</dbReference>
<feature type="compositionally biased region" description="Polar residues" evidence="1">
    <location>
        <begin position="956"/>
        <end position="978"/>
    </location>
</feature>
<dbReference type="CDD" id="cd22541">
    <property type="entry name" value="SP5_N"/>
    <property type="match status" value="1"/>
</dbReference>
<evidence type="ECO:0000256" key="1">
    <source>
        <dbReference type="SAM" id="MobiDB-lite"/>
    </source>
</evidence>
<dbReference type="Pfam" id="PF00078">
    <property type="entry name" value="RVT_1"/>
    <property type="match status" value="1"/>
</dbReference>
<keyword evidence="4" id="KW-1185">Reference proteome</keyword>
<feature type="region of interest" description="Disordered" evidence="1">
    <location>
        <begin position="945"/>
        <end position="978"/>
    </location>
</feature>
<feature type="domain" description="Reverse transcriptase" evidence="2">
    <location>
        <begin position="278"/>
        <end position="523"/>
    </location>
</feature>
<dbReference type="SUPFAM" id="SSF56672">
    <property type="entry name" value="DNA/RNA polymerases"/>
    <property type="match status" value="1"/>
</dbReference>
<proteinExistence type="predicted"/>
<feature type="region of interest" description="Disordered" evidence="1">
    <location>
        <begin position="781"/>
        <end position="813"/>
    </location>
</feature>
<dbReference type="EMBL" id="JAPTMU010000029">
    <property type="protein sequence ID" value="KAJ4923528.1"/>
    <property type="molecule type" value="Genomic_DNA"/>
</dbReference>
<evidence type="ECO:0000313" key="4">
    <source>
        <dbReference type="Proteomes" id="UP001219934"/>
    </source>
</evidence>
<reference evidence="3" key="1">
    <citation type="submission" date="2022-11" db="EMBL/GenBank/DDBJ databases">
        <title>Chromosome-level genome of Pogonophryne albipinna.</title>
        <authorList>
            <person name="Jo E."/>
        </authorList>
    </citation>
    <scope>NUCLEOTIDE SEQUENCE</scope>
    <source>
        <strain evidence="3">SGF0006</strain>
        <tissue evidence="3">Muscle</tissue>
    </source>
</reference>
<gene>
    <name evidence="3" type="ORF">JOQ06_021594</name>
</gene>
<dbReference type="InterPro" id="IPR000477">
    <property type="entry name" value="RT_dom"/>
</dbReference>
<dbReference type="CDD" id="cd01650">
    <property type="entry name" value="RT_nLTR_like"/>
    <property type="match status" value="1"/>
</dbReference>
<dbReference type="Proteomes" id="UP001219934">
    <property type="component" value="Unassembled WGS sequence"/>
</dbReference>
<name>A0AAD6AEW0_9TELE</name>
<accession>A0AAD6AEW0</accession>
<dbReference type="AlphaFoldDB" id="A0AAD6AEW0"/>
<dbReference type="PANTHER" id="PTHR19446">
    <property type="entry name" value="REVERSE TRANSCRIPTASES"/>
    <property type="match status" value="1"/>
</dbReference>
<comment type="caution">
    <text evidence="3">The sequence shown here is derived from an EMBL/GenBank/DDBJ whole genome shotgun (WGS) entry which is preliminary data.</text>
</comment>
<feature type="compositionally biased region" description="Polar residues" evidence="1">
    <location>
        <begin position="609"/>
        <end position="673"/>
    </location>
</feature>
<feature type="region of interest" description="Disordered" evidence="1">
    <location>
        <begin position="609"/>
        <end position="679"/>
    </location>
</feature>
<feature type="region of interest" description="Disordered" evidence="1">
    <location>
        <begin position="703"/>
        <end position="743"/>
    </location>
</feature>
<dbReference type="InterPro" id="IPR043502">
    <property type="entry name" value="DNA/RNA_pol_sf"/>
</dbReference>
<feature type="region of interest" description="Disordered" evidence="1">
    <location>
        <begin position="840"/>
        <end position="859"/>
    </location>
</feature>
<feature type="compositionally biased region" description="Low complexity" evidence="1">
    <location>
        <begin position="945"/>
        <end position="955"/>
    </location>
</feature>
<feature type="compositionally biased region" description="Polar residues" evidence="1">
    <location>
        <begin position="781"/>
        <end position="805"/>
    </location>
</feature>
<sequence length="1058" mass="117789">MTSYFDVLTLNGRAIGADIVWGIRKLRVIVVYGPQAPAERTNLFTSVEPFLVTNRQGVLGLKPLCQGILEWWEVAKDRIKTFCLGYCKRKARQSKREVSHLQRLLEREYAKGNCGSTINQDVCDSLKARLRHVSEGKARAFLARSRSEFIEQSETCSAAFFSSVRGKKARQVVTGFRDSQGIVVTEECQVVRVATDHFRHSFKEKDVGRGDDFLELLERQVPGDIVQALELPLTVSELEGALNRMNKVKVPGIDGLPVELYAKFWSILGPVLLEVLTEVLQAGEMSGSLATGVISLLYKKGDRTEIGNWRPLTMLYMCSARALNKMEPAAPKGCDSLGRGQKPATHAGCLDQTKAFDRVQWRFMFSILERLGFGKVFIRWLRTLYMDVGSRVVVNGYLGDVFRLQSGVRQGCPLSPLLYVLYMEPLAAAIRADKGVRGFLVPGSGGLRVKLSQYADDTTLLLDRDECLMRSLQIMEEFGRASGSKLNCAKSSVKFFGKWRERMDVPGGLAFCPGPIKVLGVSLSRYLKPILSRNLPPILSRYLKPTLSRYLKPTLSRNLQPTLSRYLKPTVSRYLKPTLSRYLKPTLSRNLKPILSSYLPPTLSLPQTHPLSLPQTHPLSLPQTHPLSLPQTHPLSLPQTHPLATSNPSSLATSNPSSLATSNPPSLVTSNPPSRYLKPTLSRNLKPILSRYLPPTLSLPQTHPLSLPQTHPLSLPQTYPLSLPQTHPLSLPQTHPLATSNPPSRYLKPILSRYLKPILSRYLKLTLSRYLKPPLSLPQTHPLSLPQTHPLATSNPSSLATSNPPSRYLKPTLSRYLKPTPSRYLKPTLSRYLKPTLSLPQTHPLSLPQTHPLSLPQTHPLSLPQTHPLATSNPPSRYLKPILSRYLPPTLSRYLKPTLSRYLPPILSRYLKLILSRYLKPTLSRYLKPTLSRYLKPTLSLPPTHPLSLPQTHPLATSNPPSLATSNPPSLATSNPPSLATSHPTIYFSTKYIDPGDSDTYTALSYPDNNLYSTVSETSCDPRSAMFLPKHETMTGLDMYWLKQGDTSGTAGFESLAA</sequence>